<reference evidence="2 3" key="1">
    <citation type="submission" date="2018-12" db="EMBL/GenBank/DDBJ databases">
        <title>Draft genome sequence of Embleya hyalina NBRC 13850T.</title>
        <authorList>
            <person name="Komaki H."/>
            <person name="Hosoyama A."/>
            <person name="Kimura A."/>
            <person name="Ichikawa N."/>
            <person name="Tamura T."/>
        </authorList>
    </citation>
    <scope>NUCLEOTIDE SEQUENCE [LARGE SCALE GENOMIC DNA]</scope>
    <source>
        <strain evidence="2 3">NBRC 13850</strain>
    </source>
</reference>
<organism evidence="2 3">
    <name type="scientific">Embleya hyalina</name>
    <dbReference type="NCBI Taxonomy" id="516124"/>
    <lineage>
        <taxon>Bacteria</taxon>
        <taxon>Bacillati</taxon>
        <taxon>Actinomycetota</taxon>
        <taxon>Actinomycetes</taxon>
        <taxon>Kitasatosporales</taxon>
        <taxon>Streptomycetaceae</taxon>
        <taxon>Embleya</taxon>
    </lineage>
</organism>
<dbReference type="Gene3D" id="3.20.20.70">
    <property type="entry name" value="Aldolase class I"/>
    <property type="match status" value="1"/>
</dbReference>
<dbReference type="SUPFAM" id="SSF51395">
    <property type="entry name" value="FMN-linked oxidoreductases"/>
    <property type="match status" value="1"/>
</dbReference>
<dbReference type="InterPro" id="IPR013785">
    <property type="entry name" value="Aldolase_TIM"/>
</dbReference>
<comment type="caution">
    <text evidence="2">The sequence shown here is derived from an EMBL/GenBank/DDBJ whole genome shotgun (WGS) entry which is preliminary data.</text>
</comment>
<gene>
    <name evidence="2" type="ORF">EHYA_00032</name>
</gene>
<evidence type="ECO:0000313" key="3">
    <source>
        <dbReference type="Proteomes" id="UP000286931"/>
    </source>
</evidence>
<sequence length="67" mass="6960">MAGRAIVGPRLTLSVVGTGVYAFGRLFLANPDLPRRLAVGAGFNRPPRTGRCGGGAEGYPDHPRPDG</sequence>
<proteinExistence type="predicted"/>
<evidence type="ECO:0000313" key="2">
    <source>
        <dbReference type="EMBL" id="GCD92394.1"/>
    </source>
</evidence>
<keyword evidence="3" id="KW-1185">Reference proteome</keyword>
<protein>
    <submittedName>
        <fullName evidence="2">Putative oxidoreductase</fullName>
    </submittedName>
</protein>
<name>A0A401YCR2_9ACTN</name>
<evidence type="ECO:0000256" key="1">
    <source>
        <dbReference type="SAM" id="MobiDB-lite"/>
    </source>
</evidence>
<feature type="region of interest" description="Disordered" evidence="1">
    <location>
        <begin position="40"/>
        <end position="67"/>
    </location>
</feature>
<dbReference type="EMBL" id="BIFH01000013">
    <property type="protein sequence ID" value="GCD92394.1"/>
    <property type="molecule type" value="Genomic_DNA"/>
</dbReference>
<dbReference type="Proteomes" id="UP000286931">
    <property type="component" value="Unassembled WGS sequence"/>
</dbReference>
<accession>A0A401YCR2</accession>
<dbReference type="AlphaFoldDB" id="A0A401YCR2"/>